<keyword evidence="4" id="KW-0067">ATP-binding</keyword>
<protein>
    <submittedName>
        <fullName evidence="4">Nod factor export ATP-binding protein I</fullName>
        <ecNumber evidence="4">3.6.3.-</ecNumber>
    </submittedName>
</protein>
<dbReference type="EMBL" id="FO203431">
    <property type="protein sequence ID" value="CCH87107.1"/>
    <property type="molecule type" value="Genomic_DNA"/>
</dbReference>
<dbReference type="Gene3D" id="3.40.50.300">
    <property type="entry name" value="P-loop containing nucleotide triphosphate hydrolases"/>
    <property type="match status" value="1"/>
</dbReference>
<dbReference type="STRING" id="477641.MODMU_1665"/>
<dbReference type="AlphaFoldDB" id="I4EUP4"/>
<dbReference type="Proteomes" id="UP000006461">
    <property type="component" value="Chromosome"/>
</dbReference>
<keyword evidence="2" id="KW-0813">Transport</keyword>
<sequence length="73" mass="7818">MQPVQETGGPGDEVVVLDGLTKRYGSRTVVDDLSLTVRRGEVYGFLGPNGAGKTTTLRALLGLIRPTSRNNFV</sequence>
<organism evidence="4 5">
    <name type="scientific">Modestobacter italicus (strain DSM 44449 / CECT 9708 / BC 501)</name>
    <dbReference type="NCBI Taxonomy" id="2732864"/>
    <lineage>
        <taxon>Bacteria</taxon>
        <taxon>Bacillati</taxon>
        <taxon>Actinomycetota</taxon>
        <taxon>Actinomycetes</taxon>
        <taxon>Geodermatophilales</taxon>
        <taxon>Geodermatophilaceae</taxon>
        <taxon>Modestobacter</taxon>
    </lineage>
</organism>
<accession>I4EUP4</accession>
<dbReference type="InterPro" id="IPR027417">
    <property type="entry name" value="P-loop_NTPase"/>
</dbReference>
<keyword evidence="4" id="KW-0547">Nucleotide-binding</keyword>
<dbReference type="SUPFAM" id="SSF52540">
    <property type="entry name" value="P-loop containing nucleoside triphosphate hydrolases"/>
    <property type="match status" value="1"/>
</dbReference>
<dbReference type="KEGG" id="mmar:MODMU_1665"/>
<name>I4EUP4_MODI5</name>
<evidence type="ECO:0000256" key="1">
    <source>
        <dbReference type="ARBA" id="ARBA00005417"/>
    </source>
</evidence>
<evidence type="ECO:0000256" key="2">
    <source>
        <dbReference type="ARBA" id="ARBA00022448"/>
    </source>
</evidence>
<feature type="domain" description="ABC transporter" evidence="3">
    <location>
        <begin position="31"/>
        <end position="68"/>
    </location>
</feature>
<dbReference type="HOGENOM" id="CLU_000604_1_15_11"/>
<dbReference type="GO" id="GO:0016887">
    <property type="term" value="F:ATP hydrolysis activity"/>
    <property type="evidence" value="ECO:0007669"/>
    <property type="project" value="InterPro"/>
</dbReference>
<dbReference type="PATRIC" id="fig|477641.3.peg.1575"/>
<dbReference type="PANTHER" id="PTHR43335:SF4">
    <property type="entry name" value="ABC TRANSPORTER, ATP-BINDING PROTEIN"/>
    <property type="match status" value="1"/>
</dbReference>
<evidence type="ECO:0000259" key="3">
    <source>
        <dbReference type="Pfam" id="PF00005"/>
    </source>
</evidence>
<comment type="similarity">
    <text evidence="1">Belongs to the ABC transporter superfamily.</text>
</comment>
<dbReference type="GO" id="GO:0005524">
    <property type="term" value="F:ATP binding"/>
    <property type="evidence" value="ECO:0007669"/>
    <property type="project" value="UniProtKB-KW"/>
</dbReference>
<dbReference type="OrthoDB" id="9804819at2"/>
<dbReference type="eggNOG" id="COG4152">
    <property type="taxonomic scope" value="Bacteria"/>
</dbReference>
<dbReference type="InterPro" id="IPR003439">
    <property type="entry name" value="ABC_transporter-like_ATP-bd"/>
</dbReference>
<evidence type="ECO:0000313" key="5">
    <source>
        <dbReference type="Proteomes" id="UP000006461"/>
    </source>
</evidence>
<evidence type="ECO:0000313" key="4">
    <source>
        <dbReference type="EMBL" id="CCH87107.1"/>
    </source>
</evidence>
<dbReference type="EC" id="3.6.3.-" evidence="4"/>
<gene>
    <name evidence="4" type="ordered locus">MODMU_1665</name>
</gene>
<dbReference type="PANTHER" id="PTHR43335">
    <property type="entry name" value="ABC TRANSPORTER, ATP-BINDING PROTEIN"/>
    <property type="match status" value="1"/>
</dbReference>
<keyword evidence="4" id="KW-0378">Hydrolase</keyword>
<dbReference type="Pfam" id="PF00005">
    <property type="entry name" value="ABC_tran"/>
    <property type="match status" value="1"/>
</dbReference>
<proteinExistence type="inferred from homology"/>
<keyword evidence="5" id="KW-1185">Reference proteome</keyword>
<reference evidence="4 5" key="1">
    <citation type="journal article" date="2012" name="J. Bacteriol.">
        <title>Genome Sequence of Radiation-Resistant Modestobacter marinus Strain BC501, a Representative Actinobacterium That Thrives on Calcareous Stone Surfaces.</title>
        <authorList>
            <person name="Normand P."/>
            <person name="Gury J."/>
            <person name="Pujic P."/>
            <person name="Chouaia B."/>
            <person name="Crotti E."/>
            <person name="Brusetti L."/>
            <person name="Daffonchio D."/>
            <person name="Vacherie B."/>
            <person name="Barbe V."/>
            <person name="Medigue C."/>
            <person name="Calteau A."/>
            <person name="Ghodhbane-Gtari F."/>
            <person name="Essoussi I."/>
            <person name="Nouioui I."/>
            <person name="Abbassi-Ghozzi I."/>
            <person name="Gtari M."/>
        </authorList>
    </citation>
    <scope>NUCLEOTIDE SEQUENCE [LARGE SCALE GENOMIC DNA]</scope>
    <source>
        <strain evidence="5">BC 501</strain>
    </source>
</reference>